<feature type="coiled-coil region" evidence="1">
    <location>
        <begin position="9"/>
        <end position="41"/>
    </location>
</feature>
<gene>
    <name evidence="2" type="ORF">SAMN04487864_10511</name>
</gene>
<protein>
    <submittedName>
        <fullName evidence="2">Uncharacterized protein</fullName>
    </submittedName>
</protein>
<accession>A0A1G6KN95</accession>
<name>A0A1G6KN95_9FIRM</name>
<organism evidence="2 3">
    <name type="scientific">Succiniclasticum ruminis</name>
    <dbReference type="NCBI Taxonomy" id="40841"/>
    <lineage>
        <taxon>Bacteria</taxon>
        <taxon>Bacillati</taxon>
        <taxon>Bacillota</taxon>
        <taxon>Negativicutes</taxon>
        <taxon>Acidaminococcales</taxon>
        <taxon>Acidaminococcaceae</taxon>
        <taxon>Succiniclasticum</taxon>
    </lineage>
</organism>
<keyword evidence="1" id="KW-0175">Coiled coil</keyword>
<proteinExistence type="predicted"/>
<evidence type="ECO:0000256" key="1">
    <source>
        <dbReference type="SAM" id="Coils"/>
    </source>
</evidence>
<dbReference type="Proteomes" id="UP000198943">
    <property type="component" value="Unassembled WGS sequence"/>
</dbReference>
<dbReference type="RefSeq" id="WP_093729954.1">
    <property type="nucleotide sequence ID" value="NZ_FMYW01000005.1"/>
</dbReference>
<sequence>MFDGLPVFAVESLKNAEKLLEEALEEENEDHKNFLREKAEDEFDWAAFGGVSREYIDVIRRHYVV</sequence>
<dbReference type="AlphaFoldDB" id="A0A1G6KN95"/>
<dbReference type="EMBL" id="FMYW01000005">
    <property type="protein sequence ID" value="SDC32454.1"/>
    <property type="molecule type" value="Genomic_DNA"/>
</dbReference>
<evidence type="ECO:0000313" key="2">
    <source>
        <dbReference type="EMBL" id="SDC32454.1"/>
    </source>
</evidence>
<keyword evidence="3" id="KW-1185">Reference proteome</keyword>
<reference evidence="3" key="1">
    <citation type="submission" date="2016-10" db="EMBL/GenBank/DDBJ databases">
        <authorList>
            <person name="Varghese N."/>
            <person name="Submissions S."/>
        </authorList>
    </citation>
    <scope>NUCLEOTIDE SEQUENCE [LARGE SCALE GENOMIC DNA]</scope>
    <source>
        <strain evidence="3">DSM 11005</strain>
    </source>
</reference>
<evidence type="ECO:0000313" key="3">
    <source>
        <dbReference type="Proteomes" id="UP000198943"/>
    </source>
</evidence>